<evidence type="ECO:0000256" key="4">
    <source>
        <dbReference type="ARBA" id="ARBA00022763"/>
    </source>
</evidence>
<dbReference type="AlphaFoldDB" id="A0A9E4N367"/>
<evidence type="ECO:0000313" key="14">
    <source>
        <dbReference type="EMBL" id="MCG7945397.1"/>
    </source>
</evidence>
<evidence type="ECO:0000256" key="8">
    <source>
        <dbReference type="ARBA" id="ARBA00023125"/>
    </source>
</evidence>
<evidence type="ECO:0000256" key="1">
    <source>
        <dbReference type="ARBA" id="ARBA00007484"/>
    </source>
</evidence>
<dbReference type="InterPro" id="IPR039418">
    <property type="entry name" value="LexA-like"/>
</dbReference>
<feature type="domain" description="Peptidase S24/S26A/S26B/S26C" evidence="13">
    <location>
        <begin position="75"/>
        <end position="186"/>
    </location>
</feature>
<keyword evidence="9" id="KW-0804">Transcription</keyword>
<dbReference type="GO" id="GO:0006260">
    <property type="term" value="P:DNA replication"/>
    <property type="evidence" value="ECO:0007669"/>
    <property type="project" value="UniProtKB-KW"/>
</dbReference>
<keyword evidence="8" id="KW-0238">DNA-binding</keyword>
<dbReference type="InterPro" id="IPR006200">
    <property type="entry name" value="LexA"/>
</dbReference>
<organism evidence="14 15">
    <name type="scientific">Candidatus Thiodiazotropha taylori</name>
    <dbReference type="NCBI Taxonomy" id="2792791"/>
    <lineage>
        <taxon>Bacteria</taxon>
        <taxon>Pseudomonadati</taxon>
        <taxon>Pseudomonadota</taxon>
        <taxon>Gammaproteobacteria</taxon>
        <taxon>Chromatiales</taxon>
        <taxon>Sedimenticolaceae</taxon>
        <taxon>Candidatus Thiodiazotropha</taxon>
    </lineage>
</organism>
<dbReference type="GO" id="GO:0006281">
    <property type="term" value="P:DNA repair"/>
    <property type="evidence" value="ECO:0007669"/>
    <property type="project" value="UniProtKB-KW"/>
</dbReference>
<evidence type="ECO:0000313" key="15">
    <source>
        <dbReference type="Proteomes" id="UP000886667"/>
    </source>
</evidence>
<evidence type="ECO:0000256" key="2">
    <source>
        <dbReference type="ARBA" id="ARBA00022491"/>
    </source>
</evidence>
<evidence type="ECO:0000256" key="3">
    <source>
        <dbReference type="ARBA" id="ARBA00022705"/>
    </source>
</evidence>
<dbReference type="Gene3D" id="1.10.10.10">
    <property type="entry name" value="Winged helix-like DNA-binding domain superfamily/Winged helix DNA-binding domain"/>
    <property type="match status" value="1"/>
</dbReference>
<keyword evidence="2" id="KW-0678">Repressor</keyword>
<protein>
    <submittedName>
        <fullName evidence="14">Transcriptional repressor LexA</fullName>
        <ecNumber evidence="14">3.4.21.88</ecNumber>
    </submittedName>
</protein>
<evidence type="ECO:0000256" key="7">
    <source>
        <dbReference type="ARBA" id="ARBA00023015"/>
    </source>
</evidence>
<keyword evidence="11" id="KW-0742">SOS response</keyword>
<dbReference type="NCBIfam" id="TIGR00498">
    <property type="entry name" value="lexA"/>
    <property type="match status" value="1"/>
</dbReference>
<evidence type="ECO:0000256" key="12">
    <source>
        <dbReference type="RuleBase" id="RU003991"/>
    </source>
</evidence>
<evidence type="ECO:0000256" key="5">
    <source>
        <dbReference type="ARBA" id="ARBA00022801"/>
    </source>
</evidence>
<dbReference type="PRINTS" id="PR00726">
    <property type="entry name" value="LEXASERPTASE"/>
</dbReference>
<dbReference type="PANTHER" id="PTHR33516:SF2">
    <property type="entry name" value="LEXA REPRESSOR-RELATED"/>
    <property type="match status" value="1"/>
</dbReference>
<evidence type="ECO:0000256" key="11">
    <source>
        <dbReference type="ARBA" id="ARBA00023236"/>
    </source>
</evidence>
<dbReference type="Gene3D" id="2.10.109.10">
    <property type="entry name" value="Umud Fragment, subunit A"/>
    <property type="match status" value="1"/>
</dbReference>
<keyword evidence="3" id="KW-0235">DNA replication</keyword>
<dbReference type="InterPro" id="IPR015927">
    <property type="entry name" value="Peptidase_S24_S26A/B/C"/>
</dbReference>
<dbReference type="InterPro" id="IPR036286">
    <property type="entry name" value="LexA/Signal_pep-like_sf"/>
</dbReference>
<keyword evidence="10" id="KW-0234">DNA repair</keyword>
<dbReference type="GO" id="GO:0009432">
    <property type="term" value="P:SOS response"/>
    <property type="evidence" value="ECO:0007669"/>
    <property type="project" value="UniProtKB-KW"/>
</dbReference>
<reference evidence="14" key="1">
    <citation type="journal article" date="2021" name="Proc. Natl. Acad. Sci. U.S.A.">
        <title>Global biogeography of chemosynthetic symbionts reveals both localized and globally distributed symbiont groups. .</title>
        <authorList>
            <person name="Osvatic J.T."/>
            <person name="Wilkins L.G.E."/>
            <person name="Leibrecht L."/>
            <person name="Leray M."/>
            <person name="Zauner S."/>
            <person name="Polzin J."/>
            <person name="Camacho Y."/>
            <person name="Gros O."/>
            <person name="van Gils J.A."/>
            <person name="Eisen J.A."/>
            <person name="Petersen J.M."/>
            <person name="Yuen B."/>
        </authorList>
    </citation>
    <scope>NUCLEOTIDE SEQUENCE</scope>
    <source>
        <strain evidence="14">MAGclacostrist064TRANS</strain>
    </source>
</reference>
<dbReference type="InterPro" id="IPR036390">
    <property type="entry name" value="WH_DNA-bd_sf"/>
</dbReference>
<evidence type="ECO:0000259" key="13">
    <source>
        <dbReference type="Pfam" id="PF00717"/>
    </source>
</evidence>
<dbReference type="Pfam" id="PF00717">
    <property type="entry name" value="Peptidase_S24"/>
    <property type="match status" value="1"/>
</dbReference>
<dbReference type="EMBL" id="JAEPCM010000097">
    <property type="protein sequence ID" value="MCG7945397.1"/>
    <property type="molecule type" value="Genomic_DNA"/>
</dbReference>
<keyword evidence="7" id="KW-0805">Transcription regulation</keyword>
<dbReference type="EC" id="3.4.21.88" evidence="14"/>
<evidence type="ECO:0000256" key="9">
    <source>
        <dbReference type="ARBA" id="ARBA00023163"/>
    </source>
</evidence>
<keyword evidence="6 12" id="KW-0068">Autocatalytic cleavage</keyword>
<dbReference type="GO" id="GO:0045892">
    <property type="term" value="P:negative regulation of DNA-templated transcription"/>
    <property type="evidence" value="ECO:0007669"/>
    <property type="project" value="InterPro"/>
</dbReference>
<sequence>MLTELEKKILLFIGDYLRNHDGQSPKLSEIGEGCGIKSVGTVHRYVTSIKDKGFLEKARSGWRTLRSPNELPYKGVIAAGQPIEAVEQDETIDLTTLLIQPDCFLLKIKGESMINSGILDGDLVVIKPSNTASNGQIVVALVDSEEASLKEFQTIEGGKKIKLIPHNDQMQAQIYAAERLQIQGILLGVVRTYDR</sequence>
<dbReference type="GO" id="GO:0004252">
    <property type="term" value="F:serine-type endopeptidase activity"/>
    <property type="evidence" value="ECO:0007669"/>
    <property type="project" value="UniProtKB-EC"/>
</dbReference>
<comment type="similarity">
    <text evidence="1 12">Belongs to the peptidase S24 family.</text>
</comment>
<accession>A0A9E4N367</accession>
<dbReference type="InterPro" id="IPR006197">
    <property type="entry name" value="Peptidase_S24_LexA"/>
</dbReference>
<dbReference type="PANTHER" id="PTHR33516">
    <property type="entry name" value="LEXA REPRESSOR"/>
    <property type="match status" value="1"/>
</dbReference>
<dbReference type="SUPFAM" id="SSF46785">
    <property type="entry name" value="Winged helix' DNA-binding domain"/>
    <property type="match status" value="1"/>
</dbReference>
<dbReference type="InterPro" id="IPR036388">
    <property type="entry name" value="WH-like_DNA-bd_sf"/>
</dbReference>
<dbReference type="CDD" id="cd06529">
    <property type="entry name" value="S24_LexA-like"/>
    <property type="match status" value="1"/>
</dbReference>
<gene>
    <name evidence="14" type="primary">lexA</name>
    <name evidence="14" type="ORF">JAZ07_03520</name>
</gene>
<keyword evidence="5 12" id="KW-0378">Hydrolase</keyword>
<keyword evidence="4" id="KW-0227">DNA damage</keyword>
<evidence type="ECO:0000256" key="6">
    <source>
        <dbReference type="ARBA" id="ARBA00022813"/>
    </source>
</evidence>
<dbReference type="GO" id="GO:0003677">
    <property type="term" value="F:DNA binding"/>
    <property type="evidence" value="ECO:0007669"/>
    <property type="project" value="UniProtKB-KW"/>
</dbReference>
<dbReference type="Proteomes" id="UP000886667">
    <property type="component" value="Unassembled WGS sequence"/>
</dbReference>
<dbReference type="InterPro" id="IPR050077">
    <property type="entry name" value="LexA_repressor"/>
</dbReference>
<evidence type="ECO:0000256" key="10">
    <source>
        <dbReference type="ARBA" id="ARBA00023204"/>
    </source>
</evidence>
<proteinExistence type="inferred from homology"/>
<name>A0A9E4N367_9GAMM</name>
<dbReference type="SUPFAM" id="SSF51306">
    <property type="entry name" value="LexA/Signal peptidase"/>
    <property type="match status" value="1"/>
</dbReference>
<comment type="caution">
    <text evidence="14">The sequence shown here is derived from an EMBL/GenBank/DDBJ whole genome shotgun (WGS) entry which is preliminary data.</text>
</comment>